<feature type="compositionally biased region" description="Basic and acidic residues" evidence="11">
    <location>
        <begin position="31"/>
        <end position="48"/>
    </location>
</feature>
<dbReference type="Gene3D" id="3.40.50.300">
    <property type="entry name" value="P-loop containing nucleotide triphosphate hydrolases"/>
    <property type="match status" value="2"/>
</dbReference>
<name>A0A420IVV3_9PEZI</name>
<evidence type="ECO:0000256" key="1">
    <source>
        <dbReference type="ARBA" id="ARBA00022741"/>
    </source>
</evidence>
<gene>
    <name evidence="14" type="ORF">GcM3_062018</name>
</gene>
<dbReference type="InterPro" id="IPR044764">
    <property type="entry name" value="DDX52/Rok1_DEADc"/>
</dbReference>
<accession>A0A420IVV3</accession>
<dbReference type="GO" id="GO:0003723">
    <property type="term" value="F:RNA binding"/>
    <property type="evidence" value="ECO:0007669"/>
    <property type="project" value="UniProtKB-UniRule"/>
</dbReference>
<evidence type="ECO:0000259" key="12">
    <source>
        <dbReference type="PROSITE" id="PS51192"/>
    </source>
</evidence>
<dbReference type="Proteomes" id="UP000283383">
    <property type="component" value="Unassembled WGS sequence"/>
</dbReference>
<evidence type="ECO:0000256" key="6">
    <source>
        <dbReference type="ARBA" id="ARBA00024310"/>
    </source>
</evidence>
<evidence type="ECO:0000256" key="4">
    <source>
        <dbReference type="ARBA" id="ARBA00022884"/>
    </source>
</evidence>
<evidence type="ECO:0000256" key="8">
    <source>
        <dbReference type="ARBA" id="ARBA00024367"/>
    </source>
</evidence>
<keyword evidence="2 10" id="KW-0378">Hydrolase</keyword>
<keyword evidence="5" id="KW-0539">Nucleus</keyword>
<dbReference type="CDD" id="cd18787">
    <property type="entry name" value="SF2_C_DEAD"/>
    <property type="match status" value="1"/>
</dbReference>
<feature type="region of interest" description="Disordered" evidence="11">
    <location>
        <begin position="651"/>
        <end position="716"/>
    </location>
</feature>
<evidence type="ECO:0000313" key="15">
    <source>
        <dbReference type="Proteomes" id="UP000283383"/>
    </source>
</evidence>
<dbReference type="GO" id="GO:0005524">
    <property type="term" value="F:ATP binding"/>
    <property type="evidence" value="ECO:0007669"/>
    <property type="project" value="UniProtKB-UniRule"/>
</dbReference>
<evidence type="ECO:0000259" key="13">
    <source>
        <dbReference type="PROSITE" id="PS51194"/>
    </source>
</evidence>
<keyword evidence="15" id="KW-1185">Reference proteome</keyword>
<feature type="compositionally biased region" description="Polar residues" evidence="11">
    <location>
        <begin position="15"/>
        <end position="27"/>
    </location>
</feature>
<evidence type="ECO:0000256" key="7">
    <source>
        <dbReference type="ARBA" id="ARBA00024355"/>
    </source>
</evidence>
<proteinExistence type="inferred from homology"/>
<comment type="catalytic activity">
    <reaction evidence="9 10">
        <text>ATP + H2O = ADP + phosphate + H(+)</text>
        <dbReference type="Rhea" id="RHEA:13065"/>
        <dbReference type="ChEBI" id="CHEBI:15377"/>
        <dbReference type="ChEBI" id="CHEBI:15378"/>
        <dbReference type="ChEBI" id="CHEBI:30616"/>
        <dbReference type="ChEBI" id="CHEBI:43474"/>
        <dbReference type="ChEBI" id="CHEBI:456216"/>
        <dbReference type="EC" id="3.6.4.13"/>
    </reaction>
</comment>
<comment type="domain">
    <text evidence="10">The Q motif is unique to and characteristic of the DEAD box family of RNA helicases and controls ATP binding and hydrolysis.</text>
</comment>
<dbReference type="Pfam" id="PF00270">
    <property type="entry name" value="DEAD"/>
    <property type="match status" value="1"/>
</dbReference>
<evidence type="ECO:0000256" key="10">
    <source>
        <dbReference type="RuleBase" id="RU365068"/>
    </source>
</evidence>
<evidence type="ECO:0000256" key="3">
    <source>
        <dbReference type="ARBA" id="ARBA00022840"/>
    </source>
</evidence>
<reference evidence="14 15" key="1">
    <citation type="journal article" date="2018" name="BMC Genomics">
        <title>Comparative genome analyses reveal sequence features reflecting distinct modes of host-adaptation between dicot and monocot powdery mildew.</title>
        <authorList>
            <person name="Wu Y."/>
            <person name="Ma X."/>
            <person name="Pan Z."/>
            <person name="Kale S.D."/>
            <person name="Song Y."/>
            <person name="King H."/>
            <person name="Zhang Q."/>
            <person name="Presley C."/>
            <person name="Deng X."/>
            <person name="Wei C.I."/>
            <person name="Xiao S."/>
        </authorList>
    </citation>
    <scope>NUCLEOTIDE SEQUENCE [LARGE SCALE GENOMIC DNA]</scope>
    <source>
        <strain evidence="14">UMSG3</strain>
    </source>
</reference>
<dbReference type="GO" id="GO:0003724">
    <property type="term" value="F:RNA helicase activity"/>
    <property type="evidence" value="ECO:0007669"/>
    <property type="project" value="UniProtKB-EC"/>
</dbReference>
<dbReference type="GO" id="GO:0016787">
    <property type="term" value="F:hydrolase activity"/>
    <property type="evidence" value="ECO:0007669"/>
    <property type="project" value="UniProtKB-KW"/>
</dbReference>
<dbReference type="SMART" id="SM00487">
    <property type="entry name" value="DEXDc"/>
    <property type="match status" value="1"/>
</dbReference>
<dbReference type="PANTHER" id="PTHR24031">
    <property type="entry name" value="RNA HELICASE"/>
    <property type="match status" value="1"/>
</dbReference>
<dbReference type="PROSITE" id="PS51192">
    <property type="entry name" value="HELICASE_ATP_BIND_1"/>
    <property type="match status" value="1"/>
</dbReference>
<dbReference type="STRING" id="62708.A0A420IVV3"/>
<comment type="subunit">
    <text evidence="8">Interacts with the U3 snoRNA and is associated with the 90S and 40S pre-ribosomes.</text>
</comment>
<feature type="domain" description="Helicase C-terminal" evidence="13">
    <location>
        <begin position="464"/>
        <end position="621"/>
    </location>
</feature>
<protein>
    <recommendedName>
        <fullName evidence="10">ATP-dependent RNA helicase</fullName>
        <ecNumber evidence="10">3.6.4.13</ecNumber>
    </recommendedName>
</protein>
<organism evidence="14 15">
    <name type="scientific">Golovinomyces cichoracearum</name>
    <dbReference type="NCBI Taxonomy" id="62708"/>
    <lineage>
        <taxon>Eukaryota</taxon>
        <taxon>Fungi</taxon>
        <taxon>Dikarya</taxon>
        <taxon>Ascomycota</taxon>
        <taxon>Pezizomycotina</taxon>
        <taxon>Leotiomycetes</taxon>
        <taxon>Erysiphales</taxon>
        <taxon>Erysiphaceae</taxon>
        <taxon>Golovinomyces</taxon>
    </lineage>
</organism>
<dbReference type="InterPro" id="IPR027417">
    <property type="entry name" value="P-loop_NTPase"/>
</dbReference>
<dbReference type="SMART" id="SM00490">
    <property type="entry name" value="HELICc"/>
    <property type="match status" value="1"/>
</dbReference>
<dbReference type="InterPro" id="IPR014001">
    <property type="entry name" value="Helicase_ATP-bd"/>
</dbReference>
<evidence type="ECO:0000313" key="14">
    <source>
        <dbReference type="EMBL" id="RKF78674.1"/>
    </source>
</evidence>
<feature type="compositionally biased region" description="Basic and acidic residues" evidence="11">
    <location>
        <begin position="651"/>
        <end position="678"/>
    </location>
</feature>
<dbReference type="EC" id="3.6.4.13" evidence="10"/>
<sequence>MDVFKVLSRSTKFVSSRNENKATQLSGLPSEGKHIDPQLYHDDEPDSRLKKRKRNMENPIDETISEDSVELNFFAPKSSAVSKAHEKPPDYNQKSEKISLLDESECQKILRSHRIKIALLKPQGVDRKKAKKTKRKEAVKAAEREEYKSIYPQPLMDFSDLRNVYGISNRLAGNLEKQGYKIPTEVQMASLPLLLRPEMALGNCHGDFDGKSTNLLAIAPTGSGKTLAFLIPIIDQILQRRRQSDDKKLHVLEAIVIAPTKELADQIVNEAKILCEGTGVKTSGMRKGMRIANDSDDLAERALSTDNEEQTDTETESQKISLQPMTKADILVSTPGLLLNALSTKDSAPCLCLPSVRTLVLDEADILLEPLFRDQTCSIWSTLTHPQLRTTLWSATISSSIENLSLSIIRKRFTEQSSLIRLVVGLKDSALPTISHTLTYCGTETGKLIALRNLLHNSSSGEEKTLKTLKTLRPPVIIFTQTIPRATALHAELLYDIPPQAGGSSRIAVLHSSLSAAARTATLNRFRSGEIWVMITTDLLSRGIDFRGVNAVVNYDIPNDAAGYIHRVGRTGRGGRKGGVAVTFYTREDVPFIRGVVNVIEASRKSGENSKETDNGTENLSWLLDVVPKIGKKEKKDLKFHGVEARRREDISISRGDNKGEGKEKRRKNDDDRLDGSKIKKVSGASNRISTKSGYERKLENRKRGAIEASKRKKSL</sequence>
<evidence type="ECO:0000256" key="11">
    <source>
        <dbReference type="SAM" id="MobiDB-lite"/>
    </source>
</evidence>
<feature type="domain" description="Helicase ATP-binding" evidence="12">
    <location>
        <begin position="206"/>
        <end position="415"/>
    </location>
</feature>
<comment type="similarity">
    <text evidence="7">Belongs to the DEAD box helicase family. DDX52/ROK1 subfamily.</text>
</comment>
<dbReference type="PROSITE" id="PS51194">
    <property type="entry name" value="HELICASE_CTER"/>
    <property type="match status" value="1"/>
</dbReference>
<keyword evidence="3 10" id="KW-0067">ATP-binding</keyword>
<comment type="function">
    <text evidence="6">ATP-dependent RNA helicase involved in 40S ribosomal subunit biogenesis. Required for the processing and cleavage of 35S pre-rRNA at sites A0, A1, and A2, leading to mature 18S rRNA.</text>
</comment>
<evidence type="ECO:0000256" key="9">
    <source>
        <dbReference type="ARBA" id="ARBA00047984"/>
    </source>
</evidence>
<feature type="region of interest" description="Disordered" evidence="11">
    <location>
        <begin position="15"/>
        <end position="60"/>
    </location>
</feature>
<keyword evidence="4 10" id="KW-0694">RNA-binding</keyword>
<comment type="function">
    <text evidence="10">RNA helicase.</text>
</comment>
<dbReference type="AlphaFoldDB" id="A0A420IVV3"/>
<dbReference type="InterPro" id="IPR001650">
    <property type="entry name" value="Helicase_C-like"/>
</dbReference>
<dbReference type="EMBL" id="MCBQ01006227">
    <property type="protein sequence ID" value="RKF78674.1"/>
    <property type="molecule type" value="Genomic_DNA"/>
</dbReference>
<keyword evidence="10 14" id="KW-0347">Helicase</keyword>
<comment type="caution">
    <text evidence="14">The sequence shown here is derived from an EMBL/GenBank/DDBJ whole genome shotgun (WGS) entry which is preliminary data.</text>
</comment>
<dbReference type="InterPro" id="IPR011545">
    <property type="entry name" value="DEAD/DEAH_box_helicase_dom"/>
</dbReference>
<dbReference type="Pfam" id="PF00271">
    <property type="entry name" value="Helicase_C"/>
    <property type="match status" value="1"/>
</dbReference>
<evidence type="ECO:0000256" key="2">
    <source>
        <dbReference type="ARBA" id="ARBA00022801"/>
    </source>
</evidence>
<dbReference type="CDD" id="cd17957">
    <property type="entry name" value="DEADc_DDX52"/>
    <property type="match status" value="1"/>
</dbReference>
<dbReference type="GO" id="GO:0030490">
    <property type="term" value="P:maturation of SSU-rRNA"/>
    <property type="evidence" value="ECO:0007669"/>
    <property type="project" value="InterPro"/>
</dbReference>
<evidence type="ECO:0000256" key="5">
    <source>
        <dbReference type="ARBA" id="ARBA00023242"/>
    </source>
</evidence>
<feature type="compositionally biased region" description="Basic and acidic residues" evidence="11">
    <location>
        <begin position="694"/>
        <end position="710"/>
    </location>
</feature>
<feature type="compositionally biased region" description="Polar residues" evidence="11">
    <location>
        <begin position="684"/>
        <end position="693"/>
    </location>
</feature>
<keyword evidence="1 10" id="KW-0547">Nucleotide-binding</keyword>
<dbReference type="SUPFAM" id="SSF52540">
    <property type="entry name" value="P-loop containing nucleoside triphosphate hydrolases"/>
    <property type="match status" value="1"/>
</dbReference>